<sequence length="444" mass="48516">MADVLFLKLLTLKSDLGWFRAIYKGEKLRGRQKGITLGAKLIKAAYPAMVPREAAYRTAVAAQQAAKALGEAGQEIVKAEKVKAREAGHIPTLVTIYGPGGKNGFKVARRIVLQRKNWRLDGQFIDEPENEPGRFYPALKDGDLAIMAFSGIEFPTAASVLLLGNNPADSALRAKLLPMVKKRVKSMVRLDPVEMQALADTLGLGEDHPLRSMATDTVVAYEMEQAAFGDPGAAEKVRARRGGRHMTAEELAASLERAAATGRVGEEMVDWYLQEQTPAGAPRRHRRMWPDSANHPYDFEIFDATVALEAVLDVKSTSGAWTLEMFMSMSEVEHAATSTVPYFIYRVSEVSEIGAWLRISGDIRPLAKAISAAYCPAYPKATRATTIGIRPADSDIVWSDPIRLDIAELASASEPAEDEEGEEEDEEEGDDGPEEDDDTPDTAP</sequence>
<feature type="compositionally biased region" description="Acidic residues" evidence="1">
    <location>
        <begin position="415"/>
        <end position="444"/>
    </location>
</feature>
<dbReference type="AlphaFoldDB" id="A0A5M6IWH6"/>
<evidence type="ECO:0000259" key="2">
    <source>
        <dbReference type="Pfam" id="PF13020"/>
    </source>
</evidence>
<dbReference type="OrthoDB" id="6058508at2"/>
<feature type="domain" description="Protein NO VEIN C-terminal" evidence="2">
    <location>
        <begin position="292"/>
        <end position="352"/>
    </location>
</feature>
<evidence type="ECO:0000313" key="4">
    <source>
        <dbReference type="Proteomes" id="UP000325255"/>
    </source>
</evidence>
<dbReference type="RefSeq" id="WP_150041052.1">
    <property type="nucleotide sequence ID" value="NZ_OW485605.1"/>
</dbReference>
<dbReference type="InterPro" id="IPR024975">
    <property type="entry name" value="NOV_C"/>
</dbReference>
<keyword evidence="4" id="KW-1185">Reference proteome</keyword>
<feature type="region of interest" description="Disordered" evidence="1">
    <location>
        <begin position="408"/>
        <end position="444"/>
    </location>
</feature>
<protein>
    <submittedName>
        <fullName evidence="3">DUF3883 domain-containing protein</fullName>
    </submittedName>
</protein>
<gene>
    <name evidence="3" type="ORF">F1189_12325</name>
</gene>
<dbReference type="Pfam" id="PF13020">
    <property type="entry name" value="NOV_C"/>
    <property type="match status" value="1"/>
</dbReference>
<evidence type="ECO:0000256" key="1">
    <source>
        <dbReference type="SAM" id="MobiDB-lite"/>
    </source>
</evidence>
<comment type="caution">
    <text evidence="3">The sequence shown here is derived from an EMBL/GenBank/DDBJ whole genome shotgun (WGS) entry which is preliminary data.</text>
</comment>
<organism evidence="3 4">
    <name type="scientific">Rhodovastum atsumiense</name>
    <dbReference type="NCBI Taxonomy" id="504468"/>
    <lineage>
        <taxon>Bacteria</taxon>
        <taxon>Pseudomonadati</taxon>
        <taxon>Pseudomonadota</taxon>
        <taxon>Alphaproteobacteria</taxon>
        <taxon>Acetobacterales</taxon>
        <taxon>Acetobacteraceae</taxon>
        <taxon>Rhodovastum</taxon>
    </lineage>
</organism>
<dbReference type="EMBL" id="VWPK01000017">
    <property type="protein sequence ID" value="KAA5611818.1"/>
    <property type="molecule type" value="Genomic_DNA"/>
</dbReference>
<dbReference type="Proteomes" id="UP000325255">
    <property type="component" value="Unassembled WGS sequence"/>
</dbReference>
<proteinExistence type="predicted"/>
<reference evidence="3 4" key="1">
    <citation type="submission" date="2019-09" db="EMBL/GenBank/DDBJ databases">
        <title>Genome sequence of Rhodovastum atsumiense, a diverse member of the Acetobacteraceae family of non-sulfur purple photosynthetic bacteria.</title>
        <authorList>
            <person name="Meyer T."/>
            <person name="Kyndt J."/>
        </authorList>
    </citation>
    <scope>NUCLEOTIDE SEQUENCE [LARGE SCALE GENOMIC DNA]</scope>
    <source>
        <strain evidence="3 4">DSM 21279</strain>
    </source>
</reference>
<name>A0A5M6IWH6_9PROT</name>
<evidence type="ECO:0000313" key="3">
    <source>
        <dbReference type="EMBL" id="KAA5611818.1"/>
    </source>
</evidence>
<accession>A0A5M6IWH6</accession>